<gene>
    <name evidence="1" type="ORF">ACFSJ3_11645</name>
</gene>
<dbReference type="Pfam" id="PF09523">
    <property type="entry name" value="DUF2390"/>
    <property type="match status" value="1"/>
</dbReference>
<comment type="caution">
    <text evidence="1">The sequence shown here is derived from an EMBL/GenBank/DDBJ whole genome shotgun (WGS) entry which is preliminary data.</text>
</comment>
<accession>A0ABW4XNB2</accession>
<evidence type="ECO:0000313" key="2">
    <source>
        <dbReference type="Proteomes" id="UP001597380"/>
    </source>
</evidence>
<protein>
    <submittedName>
        <fullName evidence="1">TIGR02444 family protein</fullName>
    </submittedName>
</protein>
<dbReference type="NCBIfam" id="TIGR02444">
    <property type="entry name" value="TIGR02444 family protein"/>
    <property type="match status" value="1"/>
</dbReference>
<dbReference type="InterPro" id="IPR012659">
    <property type="entry name" value="CHP02444"/>
</dbReference>
<evidence type="ECO:0000313" key="1">
    <source>
        <dbReference type="EMBL" id="MFD2096639.1"/>
    </source>
</evidence>
<organism evidence="1 2">
    <name type="scientific">Corallincola platygyrae</name>
    <dbReference type="NCBI Taxonomy" id="1193278"/>
    <lineage>
        <taxon>Bacteria</taxon>
        <taxon>Pseudomonadati</taxon>
        <taxon>Pseudomonadota</taxon>
        <taxon>Gammaproteobacteria</taxon>
        <taxon>Alteromonadales</taxon>
        <taxon>Psychromonadaceae</taxon>
        <taxon>Corallincola</taxon>
    </lineage>
</organism>
<reference evidence="2" key="1">
    <citation type="journal article" date="2019" name="Int. J. Syst. Evol. Microbiol.">
        <title>The Global Catalogue of Microorganisms (GCM) 10K type strain sequencing project: providing services to taxonomists for standard genome sequencing and annotation.</title>
        <authorList>
            <consortium name="The Broad Institute Genomics Platform"/>
            <consortium name="The Broad Institute Genome Sequencing Center for Infectious Disease"/>
            <person name="Wu L."/>
            <person name="Ma J."/>
        </authorList>
    </citation>
    <scope>NUCLEOTIDE SEQUENCE [LARGE SCALE GENOMIC DNA]</scope>
    <source>
        <strain evidence="2">CGMCC 1.10992</strain>
    </source>
</reference>
<dbReference type="EMBL" id="JBHUHT010000012">
    <property type="protein sequence ID" value="MFD2096639.1"/>
    <property type="molecule type" value="Genomic_DNA"/>
</dbReference>
<sequence length="161" mass="18907">MELEADKFWHDSIAHYEQPQVKEACLWLQNEKQLNVNLLLLICWLAERNIELTPDQIKVLLDASQEWHDQNIAMVRQLRNATKAASWMDAERREQLQQKLLESELTMERIEQQIMLEQVKGLSPTPKSPANPEQSFWNYLLLKNIPLDEEIQAQFGQLLTA</sequence>
<dbReference type="RefSeq" id="WP_345338971.1">
    <property type="nucleotide sequence ID" value="NZ_BAABLI010000008.1"/>
</dbReference>
<proteinExistence type="predicted"/>
<keyword evidence="2" id="KW-1185">Reference proteome</keyword>
<dbReference type="Proteomes" id="UP001597380">
    <property type="component" value="Unassembled WGS sequence"/>
</dbReference>
<name>A0ABW4XNB2_9GAMM</name>